<sequence length="393" mass="42811">MRRIAEVAHTDRNDTQRRAARGTRVVAVDNLKAVLVAWVIGCHALMGYAAIGGWPYDEVQEGTLPPTLEYLLSVLLGPTALFAMGTFFFLSGLFAPRAAQRSGPAGYARSRLIRLGIPWVLFMLAIWPFFMWLAYRAAGHDISYWHAFLGRTPFLDSGPIWFVQVLLYISLGYALWCGLGWAGRLTPRIVRGRHLVLTAAAIAAVSLLVRLVYPARSQQILDLHLWQWPQLIGMFVLGAMVSGQGWAEQVPDRIVRRCWLAVAVTLVVAPVVVVLVGITNFVQAEATFLGGWRWQAFALDLVEASLVVAGSIGVLALAQRHLGSTAAVPRAAARGAYAAFLLQVPVLLSLEIAFRPLAVPIAVKGAAVAVLAIVGSFGLAWLLISHTPLRRVL</sequence>
<dbReference type="Pfam" id="PF01757">
    <property type="entry name" value="Acyl_transf_3"/>
    <property type="match status" value="1"/>
</dbReference>
<feature type="transmembrane region" description="Helical" evidence="1">
    <location>
        <begin position="194"/>
        <end position="213"/>
    </location>
</feature>
<protein>
    <submittedName>
        <fullName evidence="3">Acyltransferase</fullName>
    </submittedName>
</protein>
<dbReference type="EMBL" id="BAABAB010000006">
    <property type="protein sequence ID" value="GAA3610447.1"/>
    <property type="molecule type" value="Genomic_DNA"/>
</dbReference>
<evidence type="ECO:0000259" key="2">
    <source>
        <dbReference type="Pfam" id="PF01757"/>
    </source>
</evidence>
<feature type="transmembrane region" description="Helical" evidence="1">
    <location>
        <begin position="160"/>
        <end position="182"/>
    </location>
</feature>
<keyword evidence="4" id="KW-1185">Reference proteome</keyword>
<dbReference type="PANTHER" id="PTHR36927:SF4">
    <property type="entry name" value="BLR5718 PROTEIN"/>
    <property type="match status" value="1"/>
</dbReference>
<keyword evidence="3" id="KW-0012">Acyltransferase</keyword>
<feature type="transmembrane region" description="Helical" evidence="1">
    <location>
        <begin position="31"/>
        <end position="51"/>
    </location>
</feature>
<organism evidence="3 4">
    <name type="scientific">Microlunatus ginsengisoli</name>
    <dbReference type="NCBI Taxonomy" id="363863"/>
    <lineage>
        <taxon>Bacteria</taxon>
        <taxon>Bacillati</taxon>
        <taxon>Actinomycetota</taxon>
        <taxon>Actinomycetes</taxon>
        <taxon>Propionibacteriales</taxon>
        <taxon>Propionibacteriaceae</taxon>
        <taxon>Microlunatus</taxon>
    </lineage>
</organism>
<dbReference type="Proteomes" id="UP001501490">
    <property type="component" value="Unassembled WGS sequence"/>
</dbReference>
<evidence type="ECO:0000313" key="3">
    <source>
        <dbReference type="EMBL" id="GAA3610447.1"/>
    </source>
</evidence>
<keyword evidence="3" id="KW-0808">Transferase</keyword>
<keyword evidence="1" id="KW-0472">Membrane</keyword>
<feature type="transmembrane region" description="Helical" evidence="1">
    <location>
        <begin position="71"/>
        <end position="94"/>
    </location>
</feature>
<dbReference type="RefSeq" id="WP_344802006.1">
    <property type="nucleotide sequence ID" value="NZ_BAABAB010000006.1"/>
</dbReference>
<name>A0ABP6ZM04_9ACTN</name>
<feature type="transmembrane region" description="Helical" evidence="1">
    <location>
        <begin position="361"/>
        <end position="384"/>
    </location>
</feature>
<evidence type="ECO:0000313" key="4">
    <source>
        <dbReference type="Proteomes" id="UP001501490"/>
    </source>
</evidence>
<feature type="domain" description="Acyltransferase 3" evidence="2">
    <location>
        <begin position="26"/>
        <end position="383"/>
    </location>
</feature>
<evidence type="ECO:0000256" key="1">
    <source>
        <dbReference type="SAM" id="Phobius"/>
    </source>
</evidence>
<feature type="transmembrane region" description="Helical" evidence="1">
    <location>
        <begin position="115"/>
        <end position="135"/>
    </location>
</feature>
<dbReference type="InterPro" id="IPR050623">
    <property type="entry name" value="Glucan_succinyl_AcylTrfase"/>
</dbReference>
<comment type="caution">
    <text evidence="3">The sequence shown here is derived from an EMBL/GenBank/DDBJ whole genome shotgun (WGS) entry which is preliminary data.</text>
</comment>
<feature type="transmembrane region" description="Helical" evidence="1">
    <location>
        <begin position="294"/>
        <end position="317"/>
    </location>
</feature>
<dbReference type="PANTHER" id="PTHR36927">
    <property type="entry name" value="BLR4337 PROTEIN"/>
    <property type="match status" value="1"/>
</dbReference>
<reference evidence="4" key="1">
    <citation type="journal article" date="2019" name="Int. J. Syst. Evol. Microbiol.">
        <title>The Global Catalogue of Microorganisms (GCM) 10K type strain sequencing project: providing services to taxonomists for standard genome sequencing and annotation.</title>
        <authorList>
            <consortium name="The Broad Institute Genomics Platform"/>
            <consortium name="The Broad Institute Genome Sequencing Center for Infectious Disease"/>
            <person name="Wu L."/>
            <person name="Ma J."/>
        </authorList>
    </citation>
    <scope>NUCLEOTIDE SEQUENCE [LARGE SCALE GENOMIC DNA]</scope>
    <source>
        <strain evidence="4">JCM 16929</strain>
    </source>
</reference>
<keyword evidence="1" id="KW-1133">Transmembrane helix</keyword>
<accession>A0ABP6ZM04</accession>
<dbReference type="GO" id="GO:0016746">
    <property type="term" value="F:acyltransferase activity"/>
    <property type="evidence" value="ECO:0007669"/>
    <property type="project" value="UniProtKB-KW"/>
</dbReference>
<gene>
    <name evidence="3" type="ORF">GCM10022236_10160</name>
</gene>
<proteinExistence type="predicted"/>
<feature type="transmembrane region" description="Helical" evidence="1">
    <location>
        <begin position="337"/>
        <end position="355"/>
    </location>
</feature>
<keyword evidence="1" id="KW-0812">Transmembrane</keyword>
<feature type="transmembrane region" description="Helical" evidence="1">
    <location>
        <begin position="225"/>
        <end position="247"/>
    </location>
</feature>
<feature type="transmembrane region" description="Helical" evidence="1">
    <location>
        <begin position="259"/>
        <end position="282"/>
    </location>
</feature>
<dbReference type="InterPro" id="IPR002656">
    <property type="entry name" value="Acyl_transf_3_dom"/>
</dbReference>